<dbReference type="SUPFAM" id="SSF101908">
    <property type="entry name" value="Putative isomerase YbhE"/>
    <property type="match status" value="1"/>
</dbReference>
<evidence type="ECO:0000256" key="1">
    <source>
        <dbReference type="SAM" id="MobiDB-lite"/>
    </source>
</evidence>
<evidence type="ECO:0000313" key="4">
    <source>
        <dbReference type="Proteomes" id="UP000799640"/>
    </source>
</evidence>
<feature type="region of interest" description="Disordered" evidence="1">
    <location>
        <begin position="442"/>
        <end position="470"/>
    </location>
</feature>
<sequence length="518" mass="58056">MVKRSRSEEGEELPNKRSKPNRPDNLSRLSDELLLNIFSYLSVSDLTVCQRLSHKLHDITVDSQIWKEAYYNRFVRPRAMRVPRLRHTPATKELTFSSPDAVWLDDENLVEAGNETNWKQQFKLRHNWSTGSCIASEVPLATDATDPAHVQMRDGIVYTANSRGGLRAWSPGGLELQGHLAFQEGCWPNCLTLAIPTASERQQVIVGFDSDDSISFIIYEYDKQRHTFKQLYSHAGAAVHAIACCEPYLATFRADCPSFLSIYKMELGSQTPLKPVDTFLAYTTPSPVSLGIRSGAKHTVISVAYTMSSVFSGWTAALQEIWLTPDGDFLGLHRAAAPLLLRSAMSVPPRMEMACQPTSISYTHPYLLFSHPDNTLTLFRVTSTPDSTAISKGQRLWGHTSSVAGSHIGGRGRAVSISSRGNEIRIWELEGTLPARSLPRPVRSVQIQPGRKEASKARPNNGPTQFDPQDHDWEHALRRLRNPEDPDVMQGWIGSDEERVVVLRERAGRQYLVVFDFS</sequence>
<accession>A0A6G1HQQ7</accession>
<feature type="region of interest" description="Disordered" evidence="1">
    <location>
        <begin position="1"/>
        <end position="25"/>
    </location>
</feature>
<dbReference type="Gene3D" id="2.130.10.10">
    <property type="entry name" value="YVTN repeat-like/Quinoprotein amine dehydrogenase"/>
    <property type="match status" value="1"/>
</dbReference>
<dbReference type="InterPro" id="IPR036047">
    <property type="entry name" value="F-box-like_dom_sf"/>
</dbReference>
<dbReference type="Pfam" id="PF12937">
    <property type="entry name" value="F-box-like"/>
    <property type="match status" value="1"/>
</dbReference>
<dbReference type="Pfam" id="PF25499">
    <property type="entry name" value="Beta-prop_pof12"/>
    <property type="match status" value="1"/>
</dbReference>
<protein>
    <recommendedName>
        <fullName evidence="2">F-box domain-containing protein</fullName>
    </recommendedName>
</protein>
<dbReference type="EMBL" id="ML996701">
    <property type="protein sequence ID" value="KAF2398177.1"/>
    <property type="molecule type" value="Genomic_DNA"/>
</dbReference>
<evidence type="ECO:0000313" key="3">
    <source>
        <dbReference type="EMBL" id="KAF2398177.1"/>
    </source>
</evidence>
<dbReference type="Gene3D" id="1.20.1280.50">
    <property type="match status" value="1"/>
</dbReference>
<organism evidence="3 4">
    <name type="scientific">Trichodelitschia bisporula</name>
    <dbReference type="NCBI Taxonomy" id="703511"/>
    <lineage>
        <taxon>Eukaryota</taxon>
        <taxon>Fungi</taxon>
        <taxon>Dikarya</taxon>
        <taxon>Ascomycota</taxon>
        <taxon>Pezizomycotina</taxon>
        <taxon>Dothideomycetes</taxon>
        <taxon>Dothideomycetes incertae sedis</taxon>
        <taxon>Phaeotrichales</taxon>
        <taxon>Phaeotrichaceae</taxon>
        <taxon>Trichodelitschia</taxon>
    </lineage>
</organism>
<reference evidence="3" key="1">
    <citation type="journal article" date="2020" name="Stud. Mycol.">
        <title>101 Dothideomycetes genomes: a test case for predicting lifestyles and emergence of pathogens.</title>
        <authorList>
            <person name="Haridas S."/>
            <person name="Albert R."/>
            <person name="Binder M."/>
            <person name="Bloem J."/>
            <person name="Labutti K."/>
            <person name="Salamov A."/>
            <person name="Andreopoulos B."/>
            <person name="Baker S."/>
            <person name="Barry K."/>
            <person name="Bills G."/>
            <person name="Bluhm B."/>
            <person name="Cannon C."/>
            <person name="Castanera R."/>
            <person name="Culley D."/>
            <person name="Daum C."/>
            <person name="Ezra D."/>
            <person name="Gonzalez J."/>
            <person name="Henrissat B."/>
            <person name="Kuo A."/>
            <person name="Liang C."/>
            <person name="Lipzen A."/>
            <person name="Lutzoni F."/>
            <person name="Magnuson J."/>
            <person name="Mondo S."/>
            <person name="Nolan M."/>
            <person name="Ohm R."/>
            <person name="Pangilinan J."/>
            <person name="Park H.-J."/>
            <person name="Ramirez L."/>
            <person name="Alfaro M."/>
            <person name="Sun H."/>
            <person name="Tritt A."/>
            <person name="Yoshinaga Y."/>
            <person name="Zwiers L.-H."/>
            <person name="Turgeon B."/>
            <person name="Goodwin S."/>
            <person name="Spatafora J."/>
            <person name="Crous P."/>
            <person name="Grigoriev I."/>
        </authorList>
    </citation>
    <scope>NUCLEOTIDE SEQUENCE</scope>
    <source>
        <strain evidence="3">CBS 262.69</strain>
    </source>
</reference>
<dbReference type="AlphaFoldDB" id="A0A6G1HQQ7"/>
<name>A0A6G1HQQ7_9PEZI</name>
<keyword evidence="4" id="KW-1185">Reference proteome</keyword>
<dbReference type="InterPro" id="IPR001810">
    <property type="entry name" value="F-box_dom"/>
</dbReference>
<dbReference type="InterPro" id="IPR015943">
    <property type="entry name" value="WD40/YVTN_repeat-like_dom_sf"/>
</dbReference>
<dbReference type="SMART" id="SM00256">
    <property type="entry name" value="FBOX"/>
    <property type="match status" value="1"/>
</dbReference>
<dbReference type="PROSITE" id="PS50181">
    <property type="entry name" value="FBOX"/>
    <property type="match status" value="1"/>
</dbReference>
<dbReference type="Proteomes" id="UP000799640">
    <property type="component" value="Unassembled WGS sequence"/>
</dbReference>
<gene>
    <name evidence="3" type="ORF">EJ06DRAFT_532551</name>
</gene>
<feature type="domain" description="F-box" evidence="2">
    <location>
        <begin position="23"/>
        <end position="69"/>
    </location>
</feature>
<dbReference type="SUPFAM" id="SSF81383">
    <property type="entry name" value="F-box domain"/>
    <property type="match status" value="1"/>
</dbReference>
<proteinExistence type="predicted"/>
<dbReference type="OrthoDB" id="3219396at2759"/>
<evidence type="ECO:0000259" key="2">
    <source>
        <dbReference type="PROSITE" id="PS50181"/>
    </source>
</evidence>